<comment type="caution">
    <text evidence="1">The sequence shown here is derived from an EMBL/GenBank/DDBJ whole genome shotgun (WGS) entry which is preliminary data.</text>
</comment>
<dbReference type="Proteomes" id="UP000823775">
    <property type="component" value="Unassembled WGS sequence"/>
</dbReference>
<evidence type="ECO:0000313" key="2">
    <source>
        <dbReference type="Proteomes" id="UP000823775"/>
    </source>
</evidence>
<protein>
    <recommendedName>
        <fullName evidence="3">Disease resistance protein</fullName>
    </recommendedName>
</protein>
<proteinExistence type="predicted"/>
<evidence type="ECO:0008006" key="3">
    <source>
        <dbReference type="Google" id="ProtNLM"/>
    </source>
</evidence>
<dbReference type="EMBL" id="JACEIK010004017">
    <property type="protein sequence ID" value="MCD9643849.1"/>
    <property type="molecule type" value="Genomic_DNA"/>
</dbReference>
<dbReference type="Gene3D" id="3.80.10.10">
    <property type="entry name" value="Ribonuclease Inhibitor"/>
    <property type="match status" value="1"/>
</dbReference>
<evidence type="ECO:0000313" key="1">
    <source>
        <dbReference type="EMBL" id="MCD9643849.1"/>
    </source>
</evidence>
<reference evidence="1 2" key="1">
    <citation type="journal article" date="2021" name="BMC Genomics">
        <title>Datura genome reveals duplications of psychoactive alkaloid biosynthetic genes and high mutation rate following tissue culture.</title>
        <authorList>
            <person name="Rajewski A."/>
            <person name="Carter-House D."/>
            <person name="Stajich J."/>
            <person name="Litt A."/>
        </authorList>
    </citation>
    <scope>NUCLEOTIDE SEQUENCE [LARGE SCALE GENOMIC DNA]</scope>
    <source>
        <strain evidence="1">AR-01</strain>
    </source>
</reference>
<dbReference type="InterPro" id="IPR032675">
    <property type="entry name" value="LRR_dom_sf"/>
</dbReference>
<dbReference type="PANTHER" id="PTHR15140">
    <property type="entry name" value="TUBULIN-SPECIFIC CHAPERONE E"/>
    <property type="match status" value="1"/>
</dbReference>
<sequence length="99" mass="11306">MGMSMIDVNGLKLLQLLYMDIREWEVSEDDCFPVLEGLVVESCYLPKGIPSYFGDITSLKSIELRWCSSLTKSAMDIRDTQLDIMQNNDFKLSIFPSSE</sequence>
<gene>
    <name evidence="1" type="ORF">HAX54_031701</name>
</gene>
<accession>A0ABS8VAT3</accession>
<name>A0ABS8VAT3_DATST</name>
<dbReference type="PANTHER" id="PTHR15140:SF39">
    <property type="entry name" value="LATE BLIGHT RESISTANCE PROTEIN HOMOLOG R1B-14"/>
    <property type="match status" value="1"/>
</dbReference>
<dbReference type="SUPFAM" id="SSF52047">
    <property type="entry name" value="RNI-like"/>
    <property type="match status" value="1"/>
</dbReference>
<organism evidence="1 2">
    <name type="scientific">Datura stramonium</name>
    <name type="common">Jimsonweed</name>
    <name type="synonym">Common thornapple</name>
    <dbReference type="NCBI Taxonomy" id="4076"/>
    <lineage>
        <taxon>Eukaryota</taxon>
        <taxon>Viridiplantae</taxon>
        <taxon>Streptophyta</taxon>
        <taxon>Embryophyta</taxon>
        <taxon>Tracheophyta</taxon>
        <taxon>Spermatophyta</taxon>
        <taxon>Magnoliopsida</taxon>
        <taxon>eudicotyledons</taxon>
        <taxon>Gunneridae</taxon>
        <taxon>Pentapetalae</taxon>
        <taxon>asterids</taxon>
        <taxon>lamiids</taxon>
        <taxon>Solanales</taxon>
        <taxon>Solanaceae</taxon>
        <taxon>Solanoideae</taxon>
        <taxon>Datureae</taxon>
        <taxon>Datura</taxon>
    </lineage>
</organism>
<keyword evidence="2" id="KW-1185">Reference proteome</keyword>